<sequence>MEILNISLTNPIKITIKRPDKNNKSNLPLLDMWKDDSGEEIFRVLISKLAATFYEGKYEATKDCILADICKSLDRPKSSEPSDVEFEECHEANPTPSPLSNNNATSIDQLLSANGFLRALAIQVSDLSRASRSVIFYVSALLQSEPLTRFHCRRLRGPSNALLVTFAFEADAILILNAQGCLPKSLVVAHYVIPDPGSTSDPEEATSSRNNKTTSPTQIQETIEIQNTKPDENPSEVEPSKNDPASNKQVNHHPPPRMIQILLT</sequence>
<reference evidence="2 3" key="1">
    <citation type="submission" date="2024-11" db="EMBL/GenBank/DDBJ databases">
        <title>Adaptive evolution of stress response genes in parasites aligns with host niche diversity.</title>
        <authorList>
            <person name="Hahn C."/>
            <person name="Resl P."/>
        </authorList>
    </citation>
    <scope>NUCLEOTIDE SEQUENCE [LARGE SCALE GENOMIC DNA]</scope>
    <source>
        <strain evidence="2">EGGRZ-B1_66</strain>
        <tissue evidence="2">Body</tissue>
    </source>
</reference>
<evidence type="ECO:0000313" key="3">
    <source>
        <dbReference type="Proteomes" id="UP001626550"/>
    </source>
</evidence>
<evidence type="ECO:0000256" key="1">
    <source>
        <dbReference type="SAM" id="MobiDB-lite"/>
    </source>
</evidence>
<comment type="caution">
    <text evidence="2">The sequence shown here is derived from an EMBL/GenBank/DDBJ whole genome shotgun (WGS) entry which is preliminary data.</text>
</comment>
<feature type="region of interest" description="Disordered" evidence="1">
    <location>
        <begin position="81"/>
        <end position="102"/>
    </location>
</feature>
<evidence type="ECO:0000313" key="2">
    <source>
        <dbReference type="EMBL" id="KAL3314430.1"/>
    </source>
</evidence>
<organism evidence="2 3">
    <name type="scientific">Cichlidogyrus casuarinus</name>
    <dbReference type="NCBI Taxonomy" id="1844966"/>
    <lineage>
        <taxon>Eukaryota</taxon>
        <taxon>Metazoa</taxon>
        <taxon>Spiralia</taxon>
        <taxon>Lophotrochozoa</taxon>
        <taxon>Platyhelminthes</taxon>
        <taxon>Monogenea</taxon>
        <taxon>Monopisthocotylea</taxon>
        <taxon>Dactylogyridea</taxon>
        <taxon>Ancyrocephalidae</taxon>
        <taxon>Cichlidogyrus</taxon>
    </lineage>
</organism>
<name>A0ABD2Q491_9PLAT</name>
<dbReference type="Proteomes" id="UP001626550">
    <property type="component" value="Unassembled WGS sequence"/>
</dbReference>
<keyword evidence="3" id="KW-1185">Reference proteome</keyword>
<gene>
    <name evidence="2" type="ORF">Ciccas_006949</name>
</gene>
<feature type="compositionally biased region" description="Polar residues" evidence="1">
    <location>
        <begin position="197"/>
        <end position="228"/>
    </location>
</feature>
<dbReference type="AlphaFoldDB" id="A0ABD2Q491"/>
<dbReference type="EMBL" id="JBJKFK010001001">
    <property type="protein sequence ID" value="KAL3314430.1"/>
    <property type="molecule type" value="Genomic_DNA"/>
</dbReference>
<protein>
    <submittedName>
        <fullName evidence="2">Uncharacterized protein</fullName>
    </submittedName>
</protein>
<feature type="region of interest" description="Disordered" evidence="1">
    <location>
        <begin position="197"/>
        <end position="264"/>
    </location>
</feature>
<proteinExistence type="predicted"/>
<accession>A0ABD2Q491</accession>